<dbReference type="AlphaFoldDB" id="B6AM08"/>
<name>B6AM08_9BACT</name>
<evidence type="ECO:0008006" key="2">
    <source>
        <dbReference type="Google" id="ProtNLM"/>
    </source>
</evidence>
<evidence type="ECO:0000313" key="1">
    <source>
        <dbReference type="EMBL" id="EDZ39515.1"/>
    </source>
</evidence>
<protein>
    <recommendedName>
        <fullName evidence="2">Cytochrome 572</fullName>
    </recommendedName>
</protein>
<gene>
    <name evidence="1" type="ORF">CGL2_11277153</name>
</gene>
<reference evidence="1" key="1">
    <citation type="journal article" date="2004" name="Nature">
        <title>Community structure and metabolism through reconstruction of microbial genomes from the environment.</title>
        <authorList>
            <person name="Tyson G.W."/>
            <person name="Chapman J."/>
            <person name="Hugenholtz P."/>
            <person name="Allen E.E."/>
            <person name="Ram R.J."/>
            <person name="Richardson P.M."/>
            <person name="Solovyev V.V."/>
            <person name="Rubin E.M."/>
            <person name="Rokhsar D.S."/>
            <person name="Banfield J.F."/>
        </authorList>
    </citation>
    <scope>NUCLEOTIDE SEQUENCE [LARGE SCALE GENOMIC DNA]</scope>
</reference>
<dbReference type="EMBL" id="DS995259">
    <property type="protein sequence ID" value="EDZ39515.1"/>
    <property type="molecule type" value="Genomic_DNA"/>
</dbReference>
<sequence>MHSLLMKGHSVMRKTLLMFLSFFALASVAVFFSPKAANAYPGFARKYNFPCSFCHIQWPRLADTGHFFKDRGFMLSTTGKANSLDMMFQDPKNQNYFPIGFHMSMAYYGSAVNGVNTGVNSSISKQNQKGTLLPNNGDYAGNGGWANGVGANTPWDIESGGLINPWISFWVQPGYNGSGGLDIVKLWVRFDDIWNSTWANLYVGKTSMDTPVSNQRALAIGTSAPFTMYDYHPGTAEVSNNGGPGSAGFGFTGIGSLYYDGDMIQYTNDVDSLRYFGYHINSGQACATQSAFSIDPCETRVSINFIPNSSLYAGNSGMSGLGVPLSNGAIPSSLVNSVVPSNGFNFAGHVTQSFGGWGRTNGERVGFFWLVGEGSALPGSGGGGTNPTTTYSREGVDLMVNPLPNGKLNIDAAWDIVQDPTGMISAALPGMGTPESGAEYMSWFVSVNWQPTFNGFFSQSGTNSNLIELIYNQLDMMAQPQFSNIAAIPGNFNDVIAFTLLDRYWLWGSDRADISLFAQYQYMINYGVAGTLSAFSAASGGSYSSKTTYSDATTGAGGFFGNVEANNFSVGIDFAY</sequence>
<reference evidence="1" key="2">
    <citation type="journal article" date="2008" name="PLoS Biol.">
        <title>Population genomic analysis of strain variation in Leptospirillum group II bacteria involved in acid mine drainage formation.</title>
        <authorList>
            <person name="Simmons S.L."/>
            <person name="Dibartolo G."/>
            <person name="Denef V.J."/>
            <person name="Goltsman D.S."/>
            <person name="Thelen M.P."/>
            <person name="Banfield J.F."/>
        </authorList>
    </citation>
    <scope>NUCLEOTIDE SEQUENCE [LARGE SCALE GENOMIC DNA]</scope>
</reference>
<proteinExistence type="predicted"/>
<organism evidence="1">
    <name type="scientific">Leptospirillum sp. Group II '5-way CG'</name>
    <dbReference type="NCBI Taxonomy" id="419541"/>
    <lineage>
        <taxon>Bacteria</taxon>
        <taxon>Pseudomonadati</taxon>
        <taxon>Nitrospirota</taxon>
        <taxon>Nitrospiria</taxon>
        <taxon>Nitrospirales</taxon>
        <taxon>Nitrospiraceae</taxon>
        <taxon>Leptospirillum</taxon>
    </lineage>
</organism>
<accession>B6AM08</accession>